<dbReference type="AlphaFoldDB" id="A0A8J6B4Y8"/>
<proteinExistence type="predicted"/>
<keyword evidence="1" id="KW-0175">Coiled coil</keyword>
<name>A0A8J6B4Y8_9EUKA</name>
<reference evidence="3" key="1">
    <citation type="submission" date="2021-05" db="EMBL/GenBank/DDBJ databases">
        <title>A free-living protist that lacks canonical eukaryotic 1 DNA replication and segregation systems.</title>
        <authorList>
            <person name="Salas-Leiva D.E."/>
            <person name="Tromer E.C."/>
            <person name="Curtis B.A."/>
            <person name="Jerlstrom-Hultqvist J."/>
            <person name="Kolisko M."/>
            <person name="Yi Z."/>
            <person name="Salas-Leiva J.S."/>
            <person name="Gallot-Lavallee L."/>
            <person name="Kops G.J.P.L."/>
            <person name="Archibald J.M."/>
            <person name="Simpson A.G.B."/>
            <person name="Roger A.J."/>
        </authorList>
    </citation>
    <scope>NUCLEOTIDE SEQUENCE</scope>
    <source>
        <strain evidence="3">BICM</strain>
    </source>
</reference>
<gene>
    <name evidence="3" type="ORF">J8273_2690</name>
</gene>
<feature type="region of interest" description="Disordered" evidence="2">
    <location>
        <begin position="1"/>
        <end position="28"/>
    </location>
</feature>
<feature type="coiled-coil region" evidence="1">
    <location>
        <begin position="37"/>
        <end position="64"/>
    </location>
</feature>
<sequence length="121" mass="12943">MSSQAGTQPTEDATQQDNNDTSIVSQSGEAVEGNEVLTGFHQDLQALEEQANDLIQNFLQQVQDVVAEMANAVVQSRNEATNARFIGQLGELFAANANVEAEIAHIRGLASNFSSVIAQPQ</sequence>
<protein>
    <submittedName>
        <fullName evidence="3">Uncharacterized protein</fullName>
    </submittedName>
</protein>
<dbReference type="Proteomes" id="UP000717585">
    <property type="component" value="Unassembled WGS sequence"/>
</dbReference>
<evidence type="ECO:0000256" key="1">
    <source>
        <dbReference type="SAM" id="Coils"/>
    </source>
</evidence>
<dbReference type="EMBL" id="JAHDYR010000008">
    <property type="protein sequence ID" value="KAG9395778.1"/>
    <property type="molecule type" value="Genomic_DNA"/>
</dbReference>
<comment type="caution">
    <text evidence="3">The sequence shown here is derived from an EMBL/GenBank/DDBJ whole genome shotgun (WGS) entry which is preliminary data.</text>
</comment>
<organism evidence="3 4">
    <name type="scientific">Carpediemonas membranifera</name>
    <dbReference type="NCBI Taxonomy" id="201153"/>
    <lineage>
        <taxon>Eukaryota</taxon>
        <taxon>Metamonada</taxon>
        <taxon>Carpediemonas-like organisms</taxon>
        <taxon>Carpediemonas</taxon>
    </lineage>
</organism>
<evidence type="ECO:0000256" key="2">
    <source>
        <dbReference type="SAM" id="MobiDB-lite"/>
    </source>
</evidence>
<accession>A0A8J6B4Y8</accession>
<evidence type="ECO:0000313" key="4">
    <source>
        <dbReference type="Proteomes" id="UP000717585"/>
    </source>
</evidence>
<evidence type="ECO:0000313" key="3">
    <source>
        <dbReference type="EMBL" id="KAG9395778.1"/>
    </source>
</evidence>
<keyword evidence="4" id="KW-1185">Reference proteome</keyword>